<comment type="caution">
    <text evidence="1">The sequence shown here is derived from an EMBL/GenBank/DDBJ whole genome shotgun (WGS) entry which is preliminary data.</text>
</comment>
<dbReference type="Proteomes" id="UP000499080">
    <property type="component" value="Unassembled WGS sequence"/>
</dbReference>
<dbReference type="OrthoDB" id="6617942at2759"/>
<sequence length="127" mass="14117">MTREPGGQYVGHVKPVSETGSDIPNCILKYLENNYVDINELGIIGFKDTTGPASFSGKIGKQLTNCEKLLIINFEANEFDEINITKTDLSENQQYLLDIIRAIQTGQCVSDLALRDSGPLSHSRWLK</sequence>
<evidence type="ECO:0000313" key="1">
    <source>
        <dbReference type="EMBL" id="GBM79004.1"/>
    </source>
</evidence>
<accession>A0A4Y2IMZ6</accession>
<protein>
    <submittedName>
        <fullName evidence="1">Uncharacterized protein</fullName>
    </submittedName>
</protein>
<dbReference type="AlphaFoldDB" id="A0A4Y2IMZ6"/>
<reference evidence="1 2" key="1">
    <citation type="journal article" date="2019" name="Sci. Rep.">
        <title>Orb-weaving spider Araneus ventricosus genome elucidates the spidroin gene catalogue.</title>
        <authorList>
            <person name="Kono N."/>
            <person name="Nakamura H."/>
            <person name="Ohtoshi R."/>
            <person name="Moran D.A.P."/>
            <person name="Shinohara A."/>
            <person name="Yoshida Y."/>
            <person name="Fujiwara M."/>
            <person name="Mori M."/>
            <person name="Tomita M."/>
            <person name="Arakawa K."/>
        </authorList>
    </citation>
    <scope>NUCLEOTIDE SEQUENCE [LARGE SCALE GENOMIC DNA]</scope>
</reference>
<evidence type="ECO:0000313" key="2">
    <source>
        <dbReference type="Proteomes" id="UP000499080"/>
    </source>
</evidence>
<organism evidence="1 2">
    <name type="scientific">Araneus ventricosus</name>
    <name type="common">Orbweaver spider</name>
    <name type="synonym">Epeira ventricosa</name>
    <dbReference type="NCBI Taxonomy" id="182803"/>
    <lineage>
        <taxon>Eukaryota</taxon>
        <taxon>Metazoa</taxon>
        <taxon>Ecdysozoa</taxon>
        <taxon>Arthropoda</taxon>
        <taxon>Chelicerata</taxon>
        <taxon>Arachnida</taxon>
        <taxon>Araneae</taxon>
        <taxon>Araneomorphae</taxon>
        <taxon>Entelegynae</taxon>
        <taxon>Araneoidea</taxon>
        <taxon>Araneidae</taxon>
        <taxon>Araneus</taxon>
    </lineage>
</organism>
<gene>
    <name evidence="1" type="ORF">AVEN_227232_1</name>
</gene>
<dbReference type="EMBL" id="BGPR01002794">
    <property type="protein sequence ID" value="GBM79004.1"/>
    <property type="molecule type" value="Genomic_DNA"/>
</dbReference>
<keyword evidence="2" id="KW-1185">Reference proteome</keyword>
<name>A0A4Y2IMZ6_ARAVE</name>
<proteinExistence type="predicted"/>